<dbReference type="Proteomes" id="UP000316621">
    <property type="component" value="Chromosome 4"/>
</dbReference>
<keyword evidence="2" id="KW-1185">Reference proteome</keyword>
<dbReference type="AlphaFoldDB" id="A0A4Y7JHV0"/>
<accession>A0A4Y7JHV0</accession>
<protein>
    <submittedName>
        <fullName evidence="1">Uncharacterized protein</fullName>
    </submittedName>
</protein>
<evidence type="ECO:0000313" key="2">
    <source>
        <dbReference type="Proteomes" id="UP000316621"/>
    </source>
</evidence>
<name>A0A4Y7JHV0_PAPSO</name>
<evidence type="ECO:0000313" key="1">
    <source>
        <dbReference type="EMBL" id="RZC59521.1"/>
    </source>
</evidence>
<dbReference type="Gramene" id="RZC59521">
    <property type="protein sequence ID" value="RZC59521"/>
    <property type="gene ID" value="C5167_006827"/>
</dbReference>
<dbReference type="EMBL" id="CM010718">
    <property type="protein sequence ID" value="RZC59521.1"/>
    <property type="molecule type" value="Genomic_DNA"/>
</dbReference>
<sequence length="136" mass="15189">MSKKEEENSQYNTSFPYLRSRKSPRKVYDTTTLLSNLIYLHAGLLSAYSTLSENCISAELGAAEDSMGIERNKQAMGKMGERWLCRCNMDENSAFSIIPGSSLIAQILSNEAVNLRSRQSGIILILFIILSDTNKD</sequence>
<proteinExistence type="predicted"/>
<organism evidence="1 2">
    <name type="scientific">Papaver somniferum</name>
    <name type="common">Opium poppy</name>
    <dbReference type="NCBI Taxonomy" id="3469"/>
    <lineage>
        <taxon>Eukaryota</taxon>
        <taxon>Viridiplantae</taxon>
        <taxon>Streptophyta</taxon>
        <taxon>Embryophyta</taxon>
        <taxon>Tracheophyta</taxon>
        <taxon>Spermatophyta</taxon>
        <taxon>Magnoliopsida</taxon>
        <taxon>Ranunculales</taxon>
        <taxon>Papaveraceae</taxon>
        <taxon>Papaveroideae</taxon>
        <taxon>Papaver</taxon>
    </lineage>
</organism>
<reference evidence="1 2" key="1">
    <citation type="journal article" date="2018" name="Science">
        <title>The opium poppy genome and morphinan production.</title>
        <authorList>
            <person name="Guo L."/>
            <person name="Winzer T."/>
            <person name="Yang X."/>
            <person name="Li Y."/>
            <person name="Ning Z."/>
            <person name="He Z."/>
            <person name="Teodor R."/>
            <person name="Lu Y."/>
            <person name="Bowser T.A."/>
            <person name="Graham I.A."/>
            <person name="Ye K."/>
        </authorList>
    </citation>
    <scope>NUCLEOTIDE SEQUENCE [LARGE SCALE GENOMIC DNA]</scope>
    <source>
        <strain evidence="2">cv. HN1</strain>
        <tissue evidence="1">Leaves</tissue>
    </source>
</reference>
<gene>
    <name evidence="1" type="ORF">C5167_006827</name>
</gene>